<evidence type="ECO:0000256" key="5">
    <source>
        <dbReference type="ARBA" id="ARBA00022553"/>
    </source>
</evidence>
<keyword evidence="10" id="KW-0067">ATP-binding</keyword>
<dbReference type="SUPFAM" id="SSF55874">
    <property type="entry name" value="ATPase domain of HSP90 chaperone/DNA topoisomerase II/histidine kinase"/>
    <property type="match status" value="1"/>
</dbReference>
<evidence type="ECO:0000259" key="15">
    <source>
        <dbReference type="PROSITE" id="PS50109"/>
    </source>
</evidence>
<dbReference type="SMART" id="SM00304">
    <property type="entry name" value="HAMP"/>
    <property type="match status" value="1"/>
</dbReference>
<dbReference type="CDD" id="cd06225">
    <property type="entry name" value="HAMP"/>
    <property type="match status" value="1"/>
</dbReference>
<proteinExistence type="predicted"/>
<evidence type="ECO:0000256" key="1">
    <source>
        <dbReference type="ARBA" id="ARBA00000085"/>
    </source>
</evidence>
<dbReference type="FunFam" id="1.10.287.130:FF:000001">
    <property type="entry name" value="Two-component sensor histidine kinase"/>
    <property type="match status" value="1"/>
</dbReference>
<keyword evidence="9" id="KW-0418">Kinase</keyword>
<evidence type="ECO:0000256" key="3">
    <source>
        <dbReference type="ARBA" id="ARBA00012438"/>
    </source>
</evidence>
<feature type="domain" description="HAMP" evidence="16">
    <location>
        <begin position="193"/>
        <end position="245"/>
    </location>
</feature>
<keyword evidence="11 14" id="KW-1133">Transmembrane helix</keyword>
<dbReference type="AlphaFoldDB" id="A0A1F7RBQ0"/>
<dbReference type="PRINTS" id="PR00344">
    <property type="entry name" value="BCTRLSENSOR"/>
</dbReference>
<dbReference type="CDD" id="cd00075">
    <property type="entry name" value="HATPase"/>
    <property type="match status" value="1"/>
</dbReference>
<dbReference type="InterPro" id="IPR036890">
    <property type="entry name" value="HATPase_C_sf"/>
</dbReference>
<evidence type="ECO:0000256" key="13">
    <source>
        <dbReference type="ARBA" id="ARBA00023136"/>
    </source>
</evidence>
<dbReference type="SUPFAM" id="SSF158472">
    <property type="entry name" value="HAMP domain-like"/>
    <property type="match status" value="1"/>
</dbReference>
<keyword evidence="7 14" id="KW-0812">Transmembrane</keyword>
<evidence type="ECO:0000256" key="9">
    <source>
        <dbReference type="ARBA" id="ARBA00022777"/>
    </source>
</evidence>
<dbReference type="SUPFAM" id="SSF47384">
    <property type="entry name" value="Homodimeric domain of signal transducing histidine kinase"/>
    <property type="match status" value="1"/>
</dbReference>
<evidence type="ECO:0000313" key="18">
    <source>
        <dbReference type="Proteomes" id="UP000178526"/>
    </source>
</evidence>
<comment type="caution">
    <text evidence="17">The sequence shown here is derived from an EMBL/GenBank/DDBJ whole genome shotgun (WGS) entry which is preliminary data.</text>
</comment>
<organism evidence="17 18">
    <name type="scientific">Candidatus Schekmanbacteria bacterium GWA2_38_11</name>
    <dbReference type="NCBI Taxonomy" id="1817876"/>
    <lineage>
        <taxon>Bacteria</taxon>
        <taxon>Candidatus Schekmaniibacteriota</taxon>
    </lineage>
</organism>
<dbReference type="Gene3D" id="3.30.565.10">
    <property type="entry name" value="Histidine kinase-like ATPase, C-terminal domain"/>
    <property type="match status" value="1"/>
</dbReference>
<reference evidence="17 18" key="1">
    <citation type="journal article" date="2016" name="Nat. Commun.">
        <title>Thousands of microbial genomes shed light on interconnected biogeochemical processes in an aquifer system.</title>
        <authorList>
            <person name="Anantharaman K."/>
            <person name="Brown C.T."/>
            <person name="Hug L.A."/>
            <person name="Sharon I."/>
            <person name="Castelle C.J."/>
            <person name="Probst A.J."/>
            <person name="Thomas B.C."/>
            <person name="Singh A."/>
            <person name="Wilkins M.J."/>
            <person name="Karaoz U."/>
            <person name="Brodie E.L."/>
            <person name="Williams K.H."/>
            <person name="Hubbard S.S."/>
            <person name="Banfield J.F."/>
        </authorList>
    </citation>
    <scope>NUCLEOTIDE SEQUENCE [LARGE SCALE GENOMIC DNA]</scope>
</reference>
<dbReference type="CDD" id="cd00082">
    <property type="entry name" value="HisKA"/>
    <property type="match status" value="1"/>
</dbReference>
<protein>
    <recommendedName>
        <fullName evidence="3">histidine kinase</fullName>
        <ecNumber evidence="3">2.7.13.3</ecNumber>
    </recommendedName>
</protein>
<dbReference type="GO" id="GO:0005886">
    <property type="term" value="C:plasma membrane"/>
    <property type="evidence" value="ECO:0007669"/>
    <property type="project" value="UniProtKB-SubCell"/>
</dbReference>
<dbReference type="GO" id="GO:0005524">
    <property type="term" value="F:ATP binding"/>
    <property type="evidence" value="ECO:0007669"/>
    <property type="project" value="UniProtKB-KW"/>
</dbReference>
<dbReference type="InterPro" id="IPR003660">
    <property type="entry name" value="HAMP_dom"/>
</dbReference>
<dbReference type="Proteomes" id="UP000178526">
    <property type="component" value="Unassembled WGS sequence"/>
</dbReference>
<keyword evidence="5" id="KW-0597">Phosphoprotein</keyword>
<dbReference type="GO" id="GO:0000155">
    <property type="term" value="F:phosphorelay sensor kinase activity"/>
    <property type="evidence" value="ECO:0007669"/>
    <property type="project" value="InterPro"/>
</dbReference>
<evidence type="ECO:0000256" key="10">
    <source>
        <dbReference type="ARBA" id="ARBA00022840"/>
    </source>
</evidence>
<comment type="catalytic activity">
    <reaction evidence="1">
        <text>ATP + protein L-histidine = ADP + protein N-phospho-L-histidine.</text>
        <dbReference type="EC" id="2.7.13.3"/>
    </reaction>
</comment>
<keyword evidence="8" id="KW-0547">Nucleotide-binding</keyword>
<dbReference type="InterPro" id="IPR036097">
    <property type="entry name" value="HisK_dim/P_sf"/>
</dbReference>
<feature type="transmembrane region" description="Helical" evidence="14">
    <location>
        <begin position="172"/>
        <end position="195"/>
    </location>
</feature>
<dbReference type="PROSITE" id="PS50885">
    <property type="entry name" value="HAMP"/>
    <property type="match status" value="1"/>
</dbReference>
<dbReference type="PROSITE" id="PS50109">
    <property type="entry name" value="HIS_KIN"/>
    <property type="match status" value="1"/>
</dbReference>
<evidence type="ECO:0000256" key="14">
    <source>
        <dbReference type="SAM" id="Phobius"/>
    </source>
</evidence>
<dbReference type="InterPro" id="IPR050398">
    <property type="entry name" value="HssS/ArlS-like"/>
</dbReference>
<comment type="subcellular location">
    <subcellularLocation>
        <location evidence="2">Cell membrane</location>
        <topology evidence="2">Multi-pass membrane protein</topology>
    </subcellularLocation>
</comment>
<keyword evidence="6" id="KW-0808">Transferase</keyword>
<dbReference type="EC" id="2.7.13.3" evidence="3"/>
<evidence type="ECO:0000313" key="17">
    <source>
        <dbReference type="EMBL" id="OGL38394.1"/>
    </source>
</evidence>
<dbReference type="Pfam" id="PF00512">
    <property type="entry name" value="HisKA"/>
    <property type="match status" value="1"/>
</dbReference>
<dbReference type="InterPro" id="IPR004358">
    <property type="entry name" value="Sig_transdc_His_kin-like_C"/>
</dbReference>
<feature type="transmembrane region" description="Helical" evidence="14">
    <location>
        <begin position="6"/>
        <end position="31"/>
    </location>
</feature>
<feature type="domain" description="Histidine kinase" evidence="15">
    <location>
        <begin position="253"/>
        <end position="471"/>
    </location>
</feature>
<keyword evidence="12" id="KW-0902">Two-component regulatory system</keyword>
<evidence type="ECO:0000256" key="12">
    <source>
        <dbReference type="ARBA" id="ARBA00023012"/>
    </source>
</evidence>
<dbReference type="Pfam" id="PF02518">
    <property type="entry name" value="HATPase_c"/>
    <property type="match status" value="1"/>
</dbReference>
<evidence type="ECO:0000256" key="8">
    <source>
        <dbReference type="ARBA" id="ARBA00022741"/>
    </source>
</evidence>
<dbReference type="InterPro" id="IPR003661">
    <property type="entry name" value="HisK_dim/P_dom"/>
</dbReference>
<gene>
    <name evidence="17" type="ORF">A2042_04720</name>
</gene>
<dbReference type="SMART" id="SM00387">
    <property type="entry name" value="HATPase_c"/>
    <property type="match status" value="1"/>
</dbReference>
<dbReference type="InterPro" id="IPR005467">
    <property type="entry name" value="His_kinase_dom"/>
</dbReference>
<evidence type="ECO:0000256" key="6">
    <source>
        <dbReference type="ARBA" id="ARBA00022679"/>
    </source>
</evidence>
<dbReference type="Gene3D" id="1.10.287.130">
    <property type="match status" value="1"/>
</dbReference>
<keyword evidence="4" id="KW-1003">Cell membrane</keyword>
<dbReference type="EMBL" id="MGDB01000148">
    <property type="protein sequence ID" value="OGL38394.1"/>
    <property type="molecule type" value="Genomic_DNA"/>
</dbReference>
<dbReference type="FunFam" id="3.30.565.10:FF:000006">
    <property type="entry name" value="Sensor histidine kinase WalK"/>
    <property type="match status" value="1"/>
</dbReference>
<evidence type="ECO:0000256" key="4">
    <source>
        <dbReference type="ARBA" id="ARBA00022475"/>
    </source>
</evidence>
<dbReference type="PANTHER" id="PTHR45528">
    <property type="entry name" value="SENSOR HISTIDINE KINASE CPXA"/>
    <property type="match status" value="1"/>
</dbReference>
<evidence type="ECO:0000259" key="16">
    <source>
        <dbReference type="PROSITE" id="PS50885"/>
    </source>
</evidence>
<evidence type="ECO:0000256" key="2">
    <source>
        <dbReference type="ARBA" id="ARBA00004651"/>
    </source>
</evidence>
<evidence type="ECO:0000256" key="11">
    <source>
        <dbReference type="ARBA" id="ARBA00022989"/>
    </source>
</evidence>
<name>A0A1F7RBQ0_9BACT</name>
<evidence type="ECO:0000256" key="7">
    <source>
        <dbReference type="ARBA" id="ARBA00022692"/>
    </source>
</evidence>
<sequence length="473" mass="53180">MLKITIFWRTVLLFCAYLFLVNGTMMLFYILTESPESLSSEMQKAITSDASTVTKKLEKEIKHKSITEEIKNPADFQFLKTVMEKEKRDMQILDLSGNVISEIHLENGIKRKKLTENDVKIIQAKGLLMSKGYAGLIRSTVEIAMPLKVDGKVLGLVQVSYPKTNPLRLRKVVTFAVAVETIVVALLAMLFSKWFTIPIRELIKATEQMAKGHLGYQAKIKSSDEIGDLSNTFNYMSKSLADMTKMRRELTADISHELRSPLARIRASAESLFDKVIDDEKERERYLQDICEEVDDLNSLIGDLLELSKLELDKVNLERSLVNLKELITGVVSKINPIAKRKGVTLEIDIENRIPELSLDGRRISRVIGNLVDNSLKYTNSHGRIKVTAAEKGDCVEVNVEDNGRGIPQEELQFIFERFYRIDKSRARDTGGTGLGLAIAKQIIKAHGGEITAQSKLGEGTKITFYLPKKAKG</sequence>
<keyword evidence="13 14" id="KW-0472">Membrane</keyword>
<dbReference type="SMART" id="SM00388">
    <property type="entry name" value="HisKA"/>
    <property type="match status" value="1"/>
</dbReference>
<dbReference type="PANTHER" id="PTHR45528:SF1">
    <property type="entry name" value="SENSOR HISTIDINE KINASE CPXA"/>
    <property type="match status" value="1"/>
</dbReference>
<accession>A0A1F7RBQ0</accession>
<dbReference type="Gene3D" id="6.10.340.10">
    <property type="match status" value="1"/>
</dbReference>
<dbReference type="InterPro" id="IPR003594">
    <property type="entry name" value="HATPase_dom"/>
</dbReference>
<dbReference type="Pfam" id="PF00672">
    <property type="entry name" value="HAMP"/>
    <property type="match status" value="1"/>
</dbReference>